<dbReference type="OrthoDB" id="9778236at2"/>
<evidence type="ECO:0000259" key="1">
    <source>
        <dbReference type="Pfam" id="PF25917"/>
    </source>
</evidence>
<dbReference type="Proteomes" id="UP000324536">
    <property type="component" value="Chromosome"/>
</dbReference>
<evidence type="ECO:0000313" key="3">
    <source>
        <dbReference type="Proteomes" id="UP000324536"/>
    </source>
</evidence>
<proteinExistence type="predicted"/>
<reference evidence="2 3" key="1">
    <citation type="submission" date="2019-09" db="EMBL/GenBank/DDBJ databases">
        <title>Genome sequencing of strain KACC 21233.</title>
        <authorList>
            <person name="Heo J."/>
            <person name="Kim S.-J."/>
            <person name="Kim J.-S."/>
            <person name="Hong S.-B."/>
            <person name="Kwon S.-W."/>
        </authorList>
    </citation>
    <scope>NUCLEOTIDE SEQUENCE [LARGE SCALE GENOMIC DNA]</scope>
    <source>
        <strain evidence="2 3">KACC 21233</strain>
    </source>
</reference>
<dbReference type="Pfam" id="PF25917">
    <property type="entry name" value="BSH_RND"/>
    <property type="match status" value="1"/>
</dbReference>
<dbReference type="Gene3D" id="2.40.30.170">
    <property type="match status" value="1"/>
</dbReference>
<feature type="domain" description="Multidrug resistance protein MdtA-like barrel-sandwich hybrid" evidence="1">
    <location>
        <begin position="49"/>
        <end position="206"/>
    </location>
</feature>
<evidence type="ECO:0000313" key="2">
    <source>
        <dbReference type="EMBL" id="QEO18490.1"/>
    </source>
</evidence>
<accession>A0A5C1YTC4</accession>
<name>A0A5C1YTC4_9PROT</name>
<sequence length="328" mass="35383">MKRFVRLALLVVFVLMLVAGGLVWNHYRLASRLPDGVLAGNGRLELTRIDVAVQYPGRVIRLMAREGDNVTAGQVLAQQDTTTVDAQYAQAQAEQARAAGAVGRAEAERQARQAALDLTRDELRHARTMRAQALVSDMEVKQRSTAVDAASAAVTAASRAVDEARAAEAAVQAKMAQVRSIIHDMTIVAPVAGRIEYRVVETGSVLPPGGRIFAMLDPVDPYMTIFLPTAAVSRLKVGDDAVIALDGMERSIPARLCFVDDEAQFTPKYVETASEREQLVYRVKLCVTPAAQRALGGMLKAGMTGEGYVRTSPTAGWPDGLTRHGMVQ</sequence>
<dbReference type="Gene3D" id="2.40.50.100">
    <property type="match status" value="1"/>
</dbReference>
<dbReference type="PANTHER" id="PTHR30438:SF2">
    <property type="entry name" value="MEMBRANE PROTEIN"/>
    <property type="match status" value="1"/>
</dbReference>
<dbReference type="InterPro" id="IPR058625">
    <property type="entry name" value="MdtA-like_BSH"/>
</dbReference>
<dbReference type="KEGG" id="acek:FLP30_01610"/>
<protein>
    <submittedName>
        <fullName evidence="2">HlyD family efflux transporter periplasmic adaptor subunit</fullName>
    </submittedName>
</protein>
<dbReference type="EMBL" id="CP043506">
    <property type="protein sequence ID" value="QEO18490.1"/>
    <property type="molecule type" value="Genomic_DNA"/>
</dbReference>
<dbReference type="GO" id="GO:0005886">
    <property type="term" value="C:plasma membrane"/>
    <property type="evidence" value="ECO:0007669"/>
    <property type="project" value="TreeGrafter"/>
</dbReference>
<dbReference type="Gene3D" id="1.10.287.470">
    <property type="entry name" value="Helix hairpin bin"/>
    <property type="match status" value="1"/>
</dbReference>
<dbReference type="PANTHER" id="PTHR30438">
    <property type="entry name" value="36 KDA ANTIGEN-RELATED"/>
    <property type="match status" value="1"/>
</dbReference>
<keyword evidence="3" id="KW-1185">Reference proteome</keyword>
<gene>
    <name evidence="2" type="ORF">FLP30_01610</name>
</gene>
<dbReference type="AlphaFoldDB" id="A0A5C1YTC4"/>
<dbReference type="SUPFAM" id="SSF111369">
    <property type="entry name" value="HlyD-like secretion proteins"/>
    <property type="match status" value="1"/>
</dbReference>
<organism evidence="2 3">
    <name type="scientific">Acetobacter vaccinii</name>
    <dbReference type="NCBI Taxonomy" id="2592655"/>
    <lineage>
        <taxon>Bacteria</taxon>
        <taxon>Pseudomonadati</taxon>
        <taxon>Pseudomonadota</taxon>
        <taxon>Alphaproteobacteria</taxon>
        <taxon>Acetobacterales</taxon>
        <taxon>Acetobacteraceae</taxon>
        <taxon>Acetobacter</taxon>
    </lineage>
</organism>